<comment type="caution">
    <text evidence="1">The sequence shown here is derived from an EMBL/GenBank/DDBJ whole genome shotgun (WGS) entry which is preliminary data.</text>
</comment>
<proteinExistence type="predicted"/>
<organism evidence="1 2">
    <name type="scientific">Russula earlei</name>
    <dbReference type="NCBI Taxonomy" id="71964"/>
    <lineage>
        <taxon>Eukaryota</taxon>
        <taxon>Fungi</taxon>
        <taxon>Dikarya</taxon>
        <taxon>Basidiomycota</taxon>
        <taxon>Agaricomycotina</taxon>
        <taxon>Agaricomycetes</taxon>
        <taxon>Russulales</taxon>
        <taxon>Russulaceae</taxon>
        <taxon>Russula</taxon>
    </lineage>
</organism>
<evidence type="ECO:0000313" key="2">
    <source>
        <dbReference type="Proteomes" id="UP001207468"/>
    </source>
</evidence>
<accession>A0ACC0U4G0</accession>
<dbReference type="Proteomes" id="UP001207468">
    <property type="component" value="Unassembled WGS sequence"/>
</dbReference>
<sequence length="150" mass="17153">MAHNAPHFTVTIFHTFIFFAFFRRRNFVSCSNVASCTTEGYLRALPVFNPSHVSFASCLPSVPLQQHFCCAPRLFGLSFVTNVATRISHRERELSTIEVMFLSFRRSRDVLLALGILFRARWCAQPTAAPSRSSMPSSHGQYEKRHQNLR</sequence>
<name>A0ACC0U4G0_9AGAM</name>
<dbReference type="EMBL" id="JAGFNK010000163">
    <property type="protein sequence ID" value="KAI9462939.1"/>
    <property type="molecule type" value="Genomic_DNA"/>
</dbReference>
<keyword evidence="2" id="KW-1185">Reference proteome</keyword>
<evidence type="ECO:0000313" key="1">
    <source>
        <dbReference type="EMBL" id="KAI9462939.1"/>
    </source>
</evidence>
<gene>
    <name evidence="1" type="ORF">F5148DRAFT_209569</name>
</gene>
<protein>
    <submittedName>
        <fullName evidence="1">Uncharacterized protein</fullName>
    </submittedName>
</protein>
<reference evidence="1" key="1">
    <citation type="submission" date="2021-03" db="EMBL/GenBank/DDBJ databases">
        <title>Evolutionary priming and transition to the ectomycorrhizal habit in an iconic lineage of mushroom-forming fungi: is preadaptation a requirement?</title>
        <authorList>
            <consortium name="DOE Joint Genome Institute"/>
            <person name="Looney B.P."/>
            <person name="Miyauchi S."/>
            <person name="Morin E."/>
            <person name="Drula E."/>
            <person name="Courty P.E."/>
            <person name="Chicoki N."/>
            <person name="Fauchery L."/>
            <person name="Kohler A."/>
            <person name="Kuo A."/>
            <person name="LaButti K."/>
            <person name="Pangilinan J."/>
            <person name="Lipzen A."/>
            <person name="Riley R."/>
            <person name="Andreopoulos W."/>
            <person name="He G."/>
            <person name="Johnson J."/>
            <person name="Barry K.W."/>
            <person name="Grigoriev I.V."/>
            <person name="Nagy L."/>
            <person name="Hibbett D."/>
            <person name="Henrissat B."/>
            <person name="Matheny P.B."/>
            <person name="Labbe J."/>
            <person name="Martin A.F."/>
        </authorList>
    </citation>
    <scope>NUCLEOTIDE SEQUENCE</scope>
    <source>
        <strain evidence="1">BPL698</strain>
    </source>
</reference>